<feature type="compositionally biased region" description="Basic and acidic residues" evidence="7">
    <location>
        <begin position="508"/>
        <end position="548"/>
    </location>
</feature>
<name>A0A0C5BH56_STAAU</name>
<keyword evidence="6" id="KW-0472">Membrane</keyword>
<geneLocation type="plasmid" evidence="8">
    <name>pLRSA417</name>
</geneLocation>
<dbReference type="InterPro" id="IPR027417">
    <property type="entry name" value="P-loop_NTPase"/>
</dbReference>
<keyword evidence="3" id="KW-1003">Cell membrane</keyword>
<dbReference type="GO" id="GO:0005886">
    <property type="term" value="C:plasma membrane"/>
    <property type="evidence" value="ECO:0007669"/>
    <property type="project" value="UniProtKB-SubCell"/>
</dbReference>
<dbReference type="SUPFAM" id="SSF52540">
    <property type="entry name" value="P-loop containing nucleoside triphosphate hydrolases"/>
    <property type="match status" value="1"/>
</dbReference>
<keyword evidence="5" id="KW-1133">Transmembrane helix</keyword>
<comment type="similarity">
    <text evidence="2">Belongs to the VirD4/TraG family.</text>
</comment>
<dbReference type="Pfam" id="PF02534">
    <property type="entry name" value="T4SS-DNA_transf"/>
    <property type="match status" value="1"/>
</dbReference>
<evidence type="ECO:0000313" key="8">
    <source>
        <dbReference type="EMBL" id="AJM87279.1"/>
    </source>
</evidence>
<accession>A0A0C5BH56</accession>
<dbReference type="EMBL" id="KJ922127">
    <property type="protein sequence ID" value="AJM87279.1"/>
    <property type="molecule type" value="Genomic_DNA"/>
</dbReference>
<gene>
    <name evidence="8" type="primary">traK</name>
</gene>
<evidence type="ECO:0000256" key="3">
    <source>
        <dbReference type="ARBA" id="ARBA00022475"/>
    </source>
</evidence>
<dbReference type="InterPro" id="IPR003688">
    <property type="entry name" value="TraG/VirD4"/>
</dbReference>
<evidence type="ECO:0000256" key="6">
    <source>
        <dbReference type="ARBA" id="ARBA00023136"/>
    </source>
</evidence>
<dbReference type="PANTHER" id="PTHR37937">
    <property type="entry name" value="CONJUGATIVE TRANSFER: DNA TRANSPORT"/>
    <property type="match status" value="1"/>
</dbReference>
<evidence type="ECO:0000256" key="7">
    <source>
        <dbReference type="SAM" id="MobiDB-lite"/>
    </source>
</evidence>
<dbReference type="CDD" id="cd01127">
    <property type="entry name" value="TrwB_TraG_TraD_VirD4"/>
    <property type="match status" value="1"/>
</dbReference>
<evidence type="ECO:0000256" key="5">
    <source>
        <dbReference type="ARBA" id="ARBA00022989"/>
    </source>
</evidence>
<feature type="region of interest" description="Disordered" evidence="7">
    <location>
        <begin position="487"/>
        <end position="548"/>
    </location>
</feature>
<feature type="compositionally biased region" description="Acidic residues" evidence="7">
    <location>
        <begin position="495"/>
        <end position="507"/>
    </location>
</feature>
<dbReference type="NCBIfam" id="NF045973">
    <property type="entry name" value="conju_CD1115"/>
    <property type="match status" value="1"/>
</dbReference>
<evidence type="ECO:0000256" key="4">
    <source>
        <dbReference type="ARBA" id="ARBA00022692"/>
    </source>
</evidence>
<sequence>MTTLLGELESKATSINKKNLVIQDFDTKCPNRNIFVVGGPGSFKSAGYVIPNVIVKNQQSIVVTDPSGEVYEKTANIKRMQGYDVRVVNFKNFLASDRQNFFDYIDKDSDCSIVAELIIKSAGDSKMNKDVWYKSSVGLLNSLLLYAKYEFEPEKRTIGNIIKFIQNNKPNHDDEGSVELDNRFNELPKDHPARESYEFGFAVSEGRTRASIILTFVADLRNYIDNEIRSYTSDSDFDLRDVGLRKTIIYVMLPVLGNTVQSLSSLFFSQMFQQLYRLGDENGARLPVPVDFLLDEWPNIGAIPDYEETLATCRKYGISITTIVQSISQAVDKYNKDKANAIIGNHAVILCLGNVNNDTAKYIKEELGNATVEFETSSEGSSSGKDSRSKSSNKNVSYTGRALLNEDEISNMQQDKAILITKNRNPKIIKKLAYFKMFPNLTETYIAPQNEYKRKKNQSMIDKHNRLREEWDKKQEKIKQQKLEEYKEEQRQKELEEEQQAQEEQQNEEVKESKSKNEEQQEDKKDEQQKINDSKKAFYEKLKQKQAK</sequence>
<dbReference type="Gene3D" id="3.40.50.300">
    <property type="entry name" value="P-loop containing nucleotide triphosphate hydrolases"/>
    <property type="match status" value="1"/>
</dbReference>
<feature type="compositionally biased region" description="Low complexity" evidence="7">
    <location>
        <begin position="377"/>
        <end position="395"/>
    </location>
</feature>
<protein>
    <submittedName>
        <fullName evidence="8">Conjugal transfer protein traK</fullName>
    </submittedName>
</protein>
<dbReference type="PANTHER" id="PTHR37937:SF1">
    <property type="entry name" value="CONJUGATIVE TRANSFER: DNA TRANSPORT"/>
    <property type="match status" value="1"/>
</dbReference>
<dbReference type="RefSeq" id="WP_030061486.1">
    <property type="nucleotide sequence ID" value="NZ_CP048644.1"/>
</dbReference>
<keyword evidence="8" id="KW-0614">Plasmid</keyword>
<organism evidence="8">
    <name type="scientific">Staphylococcus aureus</name>
    <dbReference type="NCBI Taxonomy" id="1280"/>
    <lineage>
        <taxon>Bacteria</taxon>
        <taxon>Bacillati</taxon>
        <taxon>Bacillota</taxon>
        <taxon>Bacilli</taxon>
        <taxon>Bacillales</taxon>
        <taxon>Staphylococcaceae</taxon>
        <taxon>Staphylococcus</taxon>
    </lineage>
</organism>
<proteinExistence type="inferred from homology"/>
<comment type="subcellular location">
    <subcellularLocation>
        <location evidence="1">Cell membrane</location>
        <topology evidence="1">Multi-pass membrane protein</topology>
    </subcellularLocation>
</comment>
<dbReference type="InterPro" id="IPR051539">
    <property type="entry name" value="T4SS-coupling_protein"/>
</dbReference>
<evidence type="ECO:0000256" key="1">
    <source>
        <dbReference type="ARBA" id="ARBA00004651"/>
    </source>
</evidence>
<feature type="region of interest" description="Disordered" evidence="7">
    <location>
        <begin position="373"/>
        <end position="395"/>
    </location>
</feature>
<evidence type="ECO:0000256" key="2">
    <source>
        <dbReference type="ARBA" id="ARBA00008806"/>
    </source>
</evidence>
<reference evidence="8" key="1">
    <citation type="journal article" date="2015" name="Antimicrob. Agents Chemother.">
        <title>Dissemination of the Same cfr-Carrying Plasmid among Methicillin-Resistant Staphylococcus aureus and Coagulase-Negative Staphylococcal Isolates in China.</title>
        <authorList>
            <person name="Cai J.C."/>
            <person name="Hu Y.Y."/>
            <person name="Zhou H.W."/>
            <person name="Chen G.X."/>
            <person name="Zhang R."/>
        </authorList>
    </citation>
    <scope>NUCLEOTIDE SEQUENCE</scope>
    <source>
        <strain evidence="8">417</strain>
        <plasmid evidence="8">pLRSA417</plasmid>
    </source>
</reference>
<dbReference type="AlphaFoldDB" id="A0A0C5BH56"/>
<keyword evidence="4" id="KW-0812">Transmembrane</keyword>